<feature type="chain" id="PRO_5012899035" description="Type VI secretion protein" evidence="1">
    <location>
        <begin position="23"/>
        <end position="152"/>
    </location>
</feature>
<evidence type="ECO:0008006" key="4">
    <source>
        <dbReference type="Google" id="ProtNLM"/>
    </source>
</evidence>
<dbReference type="Pfam" id="PF16695">
    <property type="entry name" value="Tai4"/>
    <property type="match status" value="1"/>
</dbReference>
<proteinExistence type="predicted"/>
<dbReference type="EMBL" id="NHNI01000001">
    <property type="protein sequence ID" value="OZY87128.1"/>
    <property type="molecule type" value="Genomic_DNA"/>
</dbReference>
<dbReference type="PROSITE" id="PS51257">
    <property type="entry name" value="PROKAR_LIPOPROTEIN"/>
    <property type="match status" value="1"/>
</dbReference>
<keyword evidence="3" id="KW-1185">Reference proteome</keyword>
<accession>A0A266QB72</accession>
<feature type="signal peptide" evidence="1">
    <location>
        <begin position="1"/>
        <end position="22"/>
    </location>
</feature>
<protein>
    <recommendedName>
        <fullName evidence="4">Type VI secretion protein</fullName>
    </recommendedName>
</protein>
<evidence type="ECO:0000313" key="2">
    <source>
        <dbReference type="EMBL" id="OZY87128.1"/>
    </source>
</evidence>
<dbReference type="InterPro" id="IPR038314">
    <property type="entry name" value="T6SS_sf"/>
</dbReference>
<evidence type="ECO:0000313" key="3">
    <source>
        <dbReference type="Proteomes" id="UP000216101"/>
    </source>
</evidence>
<dbReference type="Gene3D" id="1.20.120.1620">
    <property type="match status" value="1"/>
</dbReference>
<organism evidence="2 3">
    <name type="scientific">Cellvibrio mixtus</name>
    <dbReference type="NCBI Taxonomy" id="39650"/>
    <lineage>
        <taxon>Bacteria</taxon>
        <taxon>Pseudomonadati</taxon>
        <taxon>Pseudomonadota</taxon>
        <taxon>Gammaproteobacteria</taxon>
        <taxon>Cellvibrionales</taxon>
        <taxon>Cellvibrionaceae</taxon>
        <taxon>Cellvibrio</taxon>
    </lineage>
</organism>
<comment type="caution">
    <text evidence="2">The sequence shown here is derived from an EMBL/GenBank/DDBJ whole genome shotgun (WGS) entry which is preliminary data.</text>
</comment>
<dbReference type="Proteomes" id="UP000216101">
    <property type="component" value="Unassembled WGS sequence"/>
</dbReference>
<name>A0A266QB72_9GAMM</name>
<evidence type="ECO:0000256" key="1">
    <source>
        <dbReference type="SAM" id="SignalP"/>
    </source>
</evidence>
<sequence>MSKNLIFYSALSIALAACSTQAESDKKDSPQASTRNYLQNYKDMVLAECVATAYRNDTNATKDAGSSVSALRDWSYYDFEQSIDATSQLISDYLARDYRNPLVETEIKNVKFDFLKCLDLYHSNDLEKLAKQVVINPDHSYHQDQIKPSKEK</sequence>
<reference evidence="3" key="1">
    <citation type="submission" date="2017-05" db="EMBL/GenBank/DDBJ databases">
        <authorList>
            <person name="Barney B.M."/>
        </authorList>
    </citation>
    <scope>NUCLEOTIDE SEQUENCE [LARGE SCALE GENOMIC DNA]</scope>
    <source>
        <strain evidence="3">PSBB022</strain>
    </source>
</reference>
<dbReference type="RefSeq" id="WP_078044200.1">
    <property type="nucleotide sequence ID" value="NZ_NHNI01000001.1"/>
</dbReference>
<keyword evidence="1" id="KW-0732">Signal</keyword>
<dbReference type="AlphaFoldDB" id="A0A266QB72"/>
<gene>
    <name evidence="2" type="ORF">CBP51_09115</name>
</gene>
<dbReference type="InterPro" id="IPR032032">
    <property type="entry name" value="Tai4"/>
</dbReference>